<name>A0A336L365_CULSO</name>
<dbReference type="CDD" id="cd14978">
    <property type="entry name" value="7tmA_FMRFamide_R-like"/>
    <property type="match status" value="1"/>
</dbReference>
<evidence type="ECO:0000256" key="3">
    <source>
        <dbReference type="ARBA" id="ARBA00022692"/>
    </source>
</evidence>
<dbReference type="GO" id="GO:0004930">
    <property type="term" value="F:G protein-coupled receptor activity"/>
    <property type="evidence" value="ECO:0007669"/>
    <property type="project" value="InterPro"/>
</dbReference>
<dbReference type="EMBL" id="UFQS01001431">
    <property type="protein sequence ID" value="SSX10853.1"/>
    <property type="molecule type" value="Genomic_DNA"/>
</dbReference>
<reference evidence="8" key="1">
    <citation type="submission" date="2018-04" db="EMBL/GenBank/DDBJ databases">
        <authorList>
            <person name="Go L.Y."/>
            <person name="Mitchell J.A."/>
        </authorList>
    </citation>
    <scope>NUCLEOTIDE SEQUENCE</scope>
    <source>
        <tissue evidence="8">Whole organism</tissue>
    </source>
</reference>
<accession>A0A336L365</accession>
<feature type="transmembrane region" description="Helical" evidence="6">
    <location>
        <begin position="108"/>
        <end position="133"/>
    </location>
</feature>
<dbReference type="InterPro" id="IPR017452">
    <property type="entry name" value="GPCR_Rhodpsn_7TM"/>
</dbReference>
<evidence type="ECO:0000256" key="1">
    <source>
        <dbReference type="ARBA" id="ARBA00004370"/>
    </source>
</evidence>
<evidence type="ECO:0000259" key="7">
    <source>
        <dbReference type="PROSITE" id="PS50262"/>
    </source>
</evidence>
<protein>
    <submittedName>
        <fullName evidence="8">CSON002596 protein</fullName>
    </submittedName>
</protein>
<feature type="transmembrane region" description="Helical" evidence="6">
    <location>
        <begin position="232"/>
        <end position="252"/>
    </location>
</feature>
<feature type="domain" description="G-protein coupled receptors family 1 profile" evidence="7">
    <location>
        <begin position="125"/>
        <end position="387"/>
    </location>
</feature>
<proteinExistence type="inferred from homology"/>
<dbReference type="EMBL" id="UFQT01001431">
    <property type="protein sequence ID" value="SSX30533.1"/>
    <property type="molecule type" value="Genomic_DNA"/>
</dbReference>
<evidence type="ECO:0000313" key="8">
    <source>
        <dbReference type="EMBL" id="SSX10853.1"/>
    </source>
</evidence>
<feature type="transmembrane region" description="Helical" evidence="6">
    <location>
        <begin position="331"/>
        <end position="354"/>
    </location>
</feature>
<evidence type="ECO:0000256" key="6">
    <source>
        <dbReference type="SAM" id="Phobius"/>
    </source>
</evidence>
<feature type="transmembrane region" description="Helical" evidence="6">
    <location>
        <begin position="190"/>
        <end position="211"/>
    </location>
</feature>
<sequence>MSSFQSASNSVLYKSHSNDVVTIQHENKSLIENVMTVIAETTVAMFETSDSSLSADSNFINHNVNDLTTLYTTVIPVASDLNRTSNNNVINICNEVYNSESPEVKFQFWMSAIFLSGVGLFGILGNILSMVILSRPQMKSSISAVLFGLAACDTLLIVTSLLLFSLATIYPYTRYLFNYYYIWYPKLTPFIFPIAMAAQTASAYLTITVSFERFLVVYFPLQSRRWLNYERARIYVILILLFSFIFNIPRFFEAMVLEDNHKEYGTIYCIRGTALRNNLVYIKFYVHWMYLIFNFFLPFTTLAFFNIMIYRQIRKANKERLRISRSEKREISLAMMLICVVIVFLLCNILALLLNILEAFFHMTLDNVNHVSNLLVTINSSVNFIIYVIFGEKFKRIFFAMVCKKRMTRKEEQLREDSTYSGDGSQRNSGRYQKGSFIRSYRAQKRPTSLMTVPPINAKHYSTQNSLERAVPLTTDKIITQSWTLDCS</sequence>
<dbReference type="Pfam" id="PF00001">
    <property type="entry name" value="7tm_1"/>
    <property type="match status" value="1"/>
</dbReference>
<dbReference type="VEuPathDB" id="VectorBase:CSON002596"/>
<feature type="transmembrane region" description="Helical" evidence="6">
    <location>
        <begin position="288"/>
        <end position="310"/>
    </location>
</feature>
<keyword evidence="5 6" id="KW-0472">Membrane</keyword>
<dbReference type="Gene3D" id="1.20.1070.10">
    <property type="entry name" value="Rhodopsin 7-helix transmembrane proteins"/>
    <property type="match status" value="1"/>
</dbReference>
<comment type="subcellular location">
    <subcellularLocation>
        <location evidence="1">Membrane</location>
    </subcellularLocation>
</comment>
<organism evidence="8">
    <name type="scientific">Culicoides sonorensis</name>
    <name type="common">Biting midge</name>
    <dbReference type="NCBI Taxonomy" id="179676"/>
    <lineage>
        <taxon>Eukaryota</taxon>
        <taxon>Metazoa</taxon>
        <taxon>Ecdysozoa</taxon>
        <taxon>Arthropoda</taxon>
        <taxon>Hexapoda</taxon>
        <taxon>Insecta</taxon>
        <taxon>Pterygota</taxon>
        <taxon>Neoptera</taxon>
        <taxon>Endopterygota</taxon>
        <taxon>Diptera</taxon>
        <taxon>Nematocera</taxon>
        <taxon>Chironomoidea</taxon>
        <taxon>Ceratopogonidae</taxon>
        <taxon>Ceratopogoninae</taxon>
        <taxon>Culicoides</taxon>
        <taxon>Monoculicoides</taxon>
    </lineage>
</organism>
<dbReference type="AlphaFoldDB" id="A0A336L365"/>
<keyword evidence="4 6" id="KW-1133">Transmembrane helix</keyword>
<dbReference type="PROSITE" id="PS50262">
    <property type="entry name" value="G_PROTEIN_RECEP_F1_2"/>
    <property type="match status" value="1"/>
</dbReference>
<dbReference type="OMA" id="MQICPTD"/>
<keyword evidence="3 6" id="KW-0812">Transmembrane</keyword>
<dbReference type="InterPro" id="IPR000276">
    <property type="entry name" value="GPCR_Rhodpsn"/>
</dbReference>
<dbReference type="PRINTS" id="PR00237">
    <property type="entry name" value="GPCRRHODOPSN"/>
</dbReference>
<reference evidence="9" key="2">
    <citation type="submission" date="2018-07" db="EMBL/GenBank/DDBJ databases">
        <authorList>
            <person name="Quirk P.G."/>
            <person name="Krulwich T.A."/>
        </authorList>
    </citation>
    <scope>NUCLEOTIDE SEQUENCE</scope>
</reference>
<comment type="similarity">
    <text evidence="2">Belongs to the G-protein coupled receptor 1 family.</text>
</comment>
<evidence type="ECO:0000256" key="4">
    <source>
        <dbReference type="ARBA" id="ARBA00022989"/>
    </source>
</evidence>
<dbReference type="PANTHER" id="PTHR46641:SF2">
    <property type="entry name" value="FMRFAMIDE RECEPTOR"/>
    <property type="match status" value="1"/>
</dbReference>
<evidence type="ECO:0000313" key="9">
    <source>
        <dbReference type="EMBL" id="SSX30533.1"/>
    </source>
</evidence>
<dbReference type="SUPFAM" id="SSF81321">
    <property type="entry name" value="Family A G protein-coupled receptor-like"/>
    <property type="match status" value="1"/>
</dbReference>
<evidence type="ECO:0000256" key="5">
    <source>
        <dbReference type="ARBA" id="ARBA00023136"/>
    </source>
</evidence>
<gene>
    <name evidence="8" type="primary">CSON002596</name>
</gene>
<dbReference type="PANTHER" id="PTHR46641">
    <property type="entry name" value="FMRFAMIDE RECEPTOR-RELATED"/>
    <property type="match status" value="1"/>
</dbReference>
<feature type="transmembrane region" description="Helical" evidence="6">
    <location>
        <begin position="145"/>
        <end position="170"/>
    </location>
</feature>
<dbReference type="InterPro" id="IPR052954">
    <property type="entry name" value="GPCR-Ligand_Int"/>
</dbReference>
<evidence type="ECO:0000256" key="2">
    <source>
        <dbReference type="ARBA" id="ARBA00010663"/>
    </source>
</evidence>
<feature type="transmembrane region" description="Helical" evidence="6">
    <location>
        <begin position="374"/>
        <end position="391"/>
    </location>
</feature>
<dbReference type="GO" id="GO:0016020">
    <property type="term" value="C:membrane"/>
    <property type="evidence" value="ECO:0007669"/>
    <property type="project" value="UniProtKB-SubCell"/>
</dbReference>
<dbReference type="SMART" id="SM01381">
    <property type="entry name" value="7TM_GPCR_Srsx"/>
    <property type="match status" value="1"/>
</dbReference>